<accession>A0A2P2KD37</accession>
<feature type="binding site" evidence="10">
    <location>
        <position position="9"/>
    </location>
    <ligand>
        <name>FAD</name>
        <dbReference type="ChEBI" id="CHEBI:57692"/>
    </ligand>
</feature>
<keyword evidence="5" id="KW-1000">Mitochondrion outer membrane</keyword>
<evidence type="ECO:0000256" key="3">
    <source>
        <dbReference type="ARBA" id="ARBA00022630"/>
    </source>
</evidence>
<dbReference type="SUPFAM" id="SSF52343">
    <property type="entry name" value="Ferredoxin reductase-like, C-terminal NADP-linked domain"/>
    <property type="match status" value="1"/>
</dbReference>
<dbReference type="PANTHER" id="PTHR19370">
    <property type="entry name" value="NADH-CYTOCHROME B5 REDUCTASE"/>
    <property type="match status" value="1"/>
</dbReference>
<evidence type="ECO:0000256" key="7">
    <source>
        <dbReference type="ARBA" id="ARBA00022989"/>
    </source>
</evidence>
<keyword evidence="5" id="KW-0496">Mitochondrion</keyword>
<organism evidence="12">
    <name type="scientific">Rhizophora mucronata</name>
    <name type="common">Asiatic mangrove</name>
    <dbReference type="NCBI Taxonomy" id="61149"/>
    <lineage>
        <taxon>Eukaryota</taxon>
        <taxon>Viridiplantae</taxon>
        <taxon>Streptophyta</taxon>
        <taxon>Embryophyta</taxon>
        <taxon>Tracheophyta</taxon>
        <taxon>Spermatophyta</taxon>
        <taxon>Magnoliopsida</taxon>
        <taxon>eudicotyledons</taxon>
        <taxon>Gunneridae</taxon>
        <taxon>Pentapetalae</taxon>
        <taxon>rosids</taxon>
        <taxon>fabids</taxon>
        <taxon>Malpighiales</taxon>
        <taxon>Rhizophoraceae</taxon>
        <taxon>Rhizophora</taxon>
    </lineage>
</organism>
<evidence type="ECO:0000313" key="12">
    <source>
        <dbReference type="EMBL" id="MBX03617.1"/>
    </source>
</evidence>
<evidence type="ECO:0000256" key="10">
    <source>
        <dbReference type="PIRSR" id="PIRSR601834-1"/>
    </source>
</evidence>
<evidence type="ECO:0000256" key="9">
    <source>
        <dbReference type="ARBA" id="ARBA00023136"/>
    </source>
</evidence>
<dbReference type="PANTHER" id="PTHR19370:SF184">
    <property type="entry name" value="NADH-CYTOCHROME B5 REDUCTASE-LIKE"/>
    <property type="match status" value="1"/>
</dbReference>
<sequence>MLAGGSGITPMFQVARAILENPKDRTKVYLIYANVKYEDIILKRELDDLAFKYSDLFKIYYVLNQPPEAWNGGVGSVSKEMIEAHCPAPAPDIQILRCGLPPMNKAVAAHLEAPRSSRPCDRDAVPVLIIDKFLTQRVGCGQVFNHLHGSKLLNASGVSSLHRNLEALHVNLFFHSTPRNFPYTGFNL</sequence>
<keyword evidence="8" id="KW-0560">Oxidoreductase</keyword>
<dbReference type="GO" id="GO:0022900">
    <property type="term" value="P:electron transport chain"/>
    <property type="evidence" value="ECO:0007669"/>
    <property type="project" value="TreeGrafter"/>
</dbReference>
<dbReference type="AlphaFoldDB" id="A0A2P2KD37"/>
<evidence type="ECO:0000256" key="6">
    <source>
        <dbReference type="ARBA" id="ARBA00022827"/>
    </source>
</evidence>
<reference evidence="12" key="1">
    <citation type="submission" date="2018-02" db="EMBL/GenBank/DDBJ databases">
        <title>Rhizophora mucronata_Transcriptome.</title>
        <authorList>
            <person name="Meera S.P."/>
            <person name="Sreeshan A."/>
            <person name="Augustine A."/>
        </authorList>
    </citation>
    <scope>NUCLEOTIDE SEQUENCE</scope>
    <source>
        <tissue evidence="12">Leaf</tissue>
    </source>
</reference>
<feature type="domain" description="Oxidoreductase FAD/NAD(P)-binding" evidence="11">
    <location>
        <begin position="1"/>
        <end position="108"/>
    </location>
</feature>
<keyword evidence="3 10" id="KW-0285">Flavoprotein</keyword>
<dbReference type="GO" id="GO:0004128">
    <property type="term" value="F:cytochrome-b5 reductase activity, acting on NAD(P)H"/>
    <property type="evidence" value="ECO:0007669"/>
    <property type="project" value="TreeGrafter"/>
</dbReference>
<keyword evidence="7" id="KW-1133">Transmembrane helix</keyword>
<dbReference type="Gene3D" id="3.40.50.80">
    <property type="entry name" value="Nucleotide-binding domain of ferredoxin-NADP reductase (FNR) module"/>
    <property type="match status" value="1"/>
</dbReference>
<dbReference type="Pfam" id="PF00175">
    <property type="entry name" value="NAD_binding_1"/>
    <property type="match status" value="1"/>
</dbReference>
<keyword evidence="9" id="KW-0472">Membrane</keyword>
<dbReference type="InterPro" id="IPR039261">
    <property type="entry name" value="FNR_nucleotide-bd"/>
</dbReference>
<keyword evidence="6 10" id="KW-0274">FAD</keyword>
<evidence type="ECO:0000256" key="1">
    <source>
        <dbReference type="ARBA" id="ARBA00001974"/>
    </source>
</evidence>
<comment type="subcellular location">
    <subcellularLocation>
        <location evidence="2">Mitochondrion outer membrane</location>
    </subcellularLocation>
</comment>
<keyword evidence="4" id="KW-0812">Transmembrane</keyword>
<evidence type="ECO:0000256" key="8">
    <source>
        <dbReference type="ARBA" id="ARBA00023002"/>
    </source>
</evidence>
<dbReference type="FunFam" id="3.40.50.80:FF:000019">
    <property type="entry name" value="NADH-cytochrome b5 reductase"/>
    <property type="match status" value="1"/>
</dbReference>
<dbReference type="InterPro" id="IPR001834">
    <property type="entry name" value="CBR-like"/>
</dbReference>
<evidence type="ECO:0000259" key="11">
    <source>
        <dbReference type="Pfam" id="PF00175"/>
    </source>
</evidence>
<protein>
    <submittedName>
        <fullName evidence="12">NADHcytochrome b5 reductase 1</fullName>
    </submittedName>
</protein>
<dbReference type="EMBL" id="GGEC01023133">
    <property type="protein sequence ID" value="MBX03617.1"/>
    <property type="molecule type" value="Transcribed_RNA"/>
</dbReference>
<proteinExistence type="predicted"/>
<evidence type="ECO:0000256" key="5">
    <source>
        <dbReference type="ARBA" id="ARBA00022787"/>
    </source>
</evidence>
<dbReference type="InterPro" id="IPR001433">
    <property type="entry name" value="OxRdtase_FAD/NAD-bd"/>
</dbReference>
<evidence type="ECO:0000256" key="4">
    <source>
        <dbReference type="ARBA" id="ARBA00022692"/>
    </source>
</evidence>
<dbReference type="CDD" id="cd06183">
    <property type="entry name" value="cyt_b5_reduct_like"/>
    <property type="match status" value="1"/>
</dbReference>
<evidence type="ECO:0000256" key="2">
    <source>
        <dbReference type="ARBA" id="ARBA00004294"/>
    </source>
</evidence>
<name>A0A2P2KD37_RHIMU</name>
<dbReference type="GO" id="GO:0005741">
    <property type="term" value="C:mitochondrial outer membrane"/>
    <property type="evidence" value="ECO:0007669"/>
    <property type="project" value="UniProtKB-SubCell"/>
</dbReference>
<comment type="cofactor">
    <cofactor evidence="1 10">
        <name>FAD</name>
        <dbReference type="ChEBI" id="CHEBI:57692"/>
    </cofactor>
</comment>